<keyword evidence="16" id="KW-0411">Iron-sulfur</keyword>
<keyword evidence="14" id="KW-0408">Iron</keyword>
<evidence type="ECO:0000256" key="13">
    <source>
        <dbReference type="ARBA" id="ARBA00022840"/>
    </source>
</evidence>
<dbReference type="PANTHER" id="PTHR24421">
    <property type="entry name" value="NITRATE/NITRITE SENSOR PROTEIN NARX-RELATED"/>
    <property type="match status" value="1"/>
</dbReference>
<evidence type="ECO:0000256" key="12">
    <source>
        <dbReference type="ARBA" id="ARBA00022777"/>
    </source>
</evidence>
<dbReference type="InterPro" id="IPR005467">
    <property type="entry name" value="His_kinase_dom"/>
</dbReference>
<dbReference type="Pfam" id="PF02518">
    <property type="entry name" value="HATPase_c"/>
    <property type="match status" value="1"/>
</dbReference>
<evidence type="ECO:0000256" key="15">
    <source>
        <dbReference type="ARBA" id="ARBA00023012"/>
    </source>
</evidence>
<evidence type="ECO:0000256" key="18">
    <source>
        <dbReference type="ARBA" id="ARBA00030800"/>
    </source>
</evidence>
<dbReference type="Gene3D" id="3.30.565.10">
    <property type="entry name" value="Histidine kinase-like ATPase, C-terminal domain"/>
    <property type="match status" value="1"/>
</dbReference>
<dbReference type="EC" id="2.7.13.3" evidence="4"/>
<dbReference type="EMBL" id="JAVTLL010000009">
    <property type="protein sequence ID" value="MDT7841982.1"/>
    <property type="molecule type" value="Genomic_DNA"/>
</dbReference>
<feature type="transmembrane region" description="Helical" evidence="20">
    <location>
        <begin position="78"/>
        <end position="95"/>
    </location>
</feature>
<protein>
    <recommendedName>
        <fullName evidence="5">Oxygen sensor histidine kinase NreB</fullName>
        <ecNumber evidence="4">2.7.13.3</ecNumber>
    </recommendedName>
    <alternativeName>
        <fullName evidence="18">Nitrogen regulation protein B</fullName>
    </alternativeName>
</protein>
<feature type="region of interest" description="Disordered" evidence="19">
    <location>
        <begin position="383"/>
        <end position="420"/>
    </location>
</feature>
<keyword evidence="20" id="KW-1133">Transmembrane helix</keyword>
<feature type="region of interest" description="Disordered" evidence="19">
    <location>
        <begin position="351"/>
        <end position="370"/>
    </location>
</feature>
<dbReference type="Gene3D" id="1.20.5.1930">
    <property type="match status" value="1"/>
</dbReference>
<evidence type="ECO:0000256" key="7">
    <source>
        <dbReference type="ARBA" id="ARBA00022490"/>
    </source>
</evidence>
<dbReference type="GO" id="GO:0016301">
    <property type="term" value="F:kinase activity"/>
    <property type="evidence" value="ECO:0007669"/>
    <property type="project" value="UniProtKB-KW"/>
</dbReference>
<evidence type="ECO:0000256" key="20">
    <source>
        <dbReference type="SAM" id="Phobius"/>
    </source>
</evidence>
<gene>
    <name evidence="22" type="ORF">RQC66_14670</name>
</gene>
<proteinExistence type="predicted"/>
<keyword evidence="10" id="KW-0479">Metal-binding</keyword>
<keyword evidence="23" id="KW-1185">Reference proteome</keyword>
<evidence type="ECO:0000256" key="3">
    <source>
        <dbReference type="ARBA" id="ARBA00004496"/>
    </source>
</evidence>
<dbReference type="SMART" id="SM00387">
    <property type="entry name" value="HATPase_c"/>
    <property type="match status" value="1"/>
</dbReference>
<keyword evidence="9" id="KW-0808">Transferase</keyword>
<keyword evidence="13" id="KW-0067">ATP-binding</keyword>
<dbReference type="PIRSF" id="PIRSF037434">
    <property type="entry name" value="STHK_ChrS"/>
    <property type="match status" value="1"/>
</dbReference>
<keyword evidence="6" id="KW-0004">4Fe-4S</keyword>
<dbReference type="CDD" id="cd16917">
    <property type="entry name" value="HATPase_UhpB-NarQ-NarX-like"/>
    <property type="match status" value="1"/>
</dbReference>
<evidence type="ECO:0000313" key="22">
    <source>
        <dbReference type="EMBL" id="MDT7841982.1"/>
    </source>
</evidence>
<keyword evidence="12 22" id="KW-0418">Kinase</keyword>
<feature type="transmembrane region" description="Helical" evidence="20">
    <location>
        <begin position="122"/>
        <end position="137"/>
    </location>
</feature>
<dbReference type="InterPro" id="IPR011712">
    <property type="entry name" value="Sig_transdc_His_kin_sub3_dim/P"/>
</dbReference>
<reference evidence="23" key="1">
    <citation type="submission" date="2023-07" db="EMBL/GenBank/DDBJ databases">
        <title>Draft genome sequence of the endophytic actinobacterium Streptomyces justiciae WPN32, a potential antibiotic producer.</title>
        <authorList>
            <person name="Yasawong M."/>
            <person name="Pana W."/>
            <person name="Ganta P."/>
            <person name="Santapan N."/>
            <person name="Songngamsuk T."/>
            <person name="Phatcharaharikarn M."/>
            <person name="Kerdtoob S."/>
            <person name="Nantapong N."/>
        </authorList>
    </citation>
    <scope>NUCLEOTIDE SEQUENCE [LARGE SCALE GENOMIC DNA]</scope>
    <source>
        <strain evidence="23">WPN32</strain>
    </source>
</reference>
<comment type="function">
    <text evidence="17">Member of the two-component regulatory system NreB/NreC involved in the control of dissimilatory nitrate/nitrite reduction in response to oxygen. NreB functions as a direct oxygen sensor histidine kinase which is autophosphorylated, in the absence of oxygen, probably at the conserved histidine residue, and transfers its phosphate group probably to a conserved aspartate residue of NreC. NreB/NreC activates the expression of the nitrate (narGHJI) and nitrite (nir) reductase operons, as well as the putative nitrate transporter gene narT.</text>
</comment>
<keyword evidence="20" id="KW-0812">Transmembrane</keyword>
<dbReference type="PROSITE" id="PS50109">
    <property type="entry name" value="HIS_KIN"/>
    <property type="match status" value="1"/>
</dbReference>
<evidence type="ECO:0000256" key="1">
    <source>
        <dbReference type="ARBA" id="ARBA00000085"/>
    </source>
</evidence>
<comment type="cofactor">
    <cofactor evidence="2">
        <name>[4Fe-4S] cluster</name>
        <dbReference type="ChEBI" id="CHEBI:49883"/>
    </cofactor>
</comment>
<dbReference type="InterPro" id="IPR050482">
    <property type="entry name" value="Sensor_HK_TwoCompSys"/>
</dbReference>
<evidence type="ECO:0000256" key="19">
    <source>
        <dbReference type="SAM" id="MobiDB-lite"/>
    </source>
</evidence>
<dbReference type="Pfam" id="PF07730">
    <property type="entry name" value="HisKA_3"/>
    <property type="match status" value="1"/>
</dbReference>
<evidence type="ECO:0000256" key="5">
    <source>
        <dbReference type="ARBA" id="ARBA00017322"/>
    </source>
</evidence>
<sequence>MSDLDAVPAHMSGRLSHVAARQLPHLVFFLVVGVALIRLIRLNIPLCWEIVTISGLLAATYAAGLASWTMLGSRGRTLWAALLIGLWAALVLLAPPPFTGSYVWCALPLAVVALRTLGPRSVAVAVLAITAVLLGRLSHDAGGFDPELVLIPVAAVWGTVALYRTLQHTLAERQRLVEELRSTRDSLAEERHRTGVLEERARIARDLHDTLAQELSGSLMLLRAAERDWTERPDVAHTRVRAVVEGLDVGLGETRRIIRDLTPAPVTQAGLEDSLRLLCARAQLEGAAADVEFRTVGSQPPELDEETATAMFRVAHSMVANAREHAHASRLLVTLRHHPDHVELDVRDDGVGFAPADTGTPSRSGRGLGLPSARARLRERGGDLAVESRPGCGTRVRATVPTRRRPAAATAQPLTSAVPR</sequence>
<dbReference type="PANTHER" id="PTHR24421:SF10">
    <property type="entry name" value="NITRATE_NITRITE SENSOR PROTEIN NARQ"/>
    <property type="match status" value="1"/>
</dbReference>
<dbReference type="SUPFAM" id="SSF55874">
    <property type="entry name" value="ATPase domain of HSP90 chaperone/DNA topoisomerase II/histidine kinase"/>
    <property type="match status" value="1"/>
</dbReference>
<evidence type="ECO:0000256" key="8">
    <source>
        <dbReference type="ARBA" id="ARBA00022553"/>
    </source>
</evidence>
<keyword evidence="20" id="KW-0472">Membrane</keyword>
<dbReference type="InterPro" id="IPR003594">
    <property type="entry name" value="HATPase_dom"/>
</dbReference>
<accession>A0ABU3LRY6</accession>
<keyword evidence="15" id="KW-0902">Two-component regulatory system</keyword>
<evidence type="ECO:0000313" key="23">
    <source>
        <dbReference type="Proteomes" id="UP001257948"/>
    </source>
</evidence>
<evidence type="ECO:0000256" key="9">
    <source>
        <dbReference type="ARBA" id="ARBA00022679"/>
    </source>
</evidence>
<dbReference type="Proteomes" id="UP001257948">
    <property type="component" value="Unassembled WGS sequence"/>
</dbReference>
<dbReference type="InterPro" id="IPR004358">
    <property type="entry name" value="Sig_transdc_His_kin-like_C"/>
</dbReference>
<keyword evidence="11" id="KW-0547">Nucleotide-binding</keyword>
<feature type="transmembrane region" description="Helical" evidence="20">
    <location>
        <begin position="23"/>
        <end position="44"/>
    </location>
</feature>
<comment type="catalytic activity">
    <reaction evidence="1">
        <text>ATP + protein L-histidine = ADP + protein N-phospho-L-histidine.</text>
        <dbReference type="EC" id="2.7.13.3"/>
    </reaction>
</comment>
<name>A0ABU3LRY6_9ACTN</name>
<dbReference type="InterPro" id="IPR036890">
    <property type="entry name" value="HATPase_C_sf"/>
</dbReference>
<evidence type="ECO:0000256" key="14">
    <source>
        <dbReference type="ARBA" id="ARBA00023004"/>
    </source>
</evidence>
<evidence type="ECO:0000256" key="2">
    <source>
        <dbReference type="ARBA" id="ARBA00001966"/>
    </source>
</evidence>
<organism evidence="22 23">
    <name type="scientific">Streptomyces justiciae</name>
    <dbReference type="NCBI Taxonomy" id="2780140"/>
    <lineage>
        <taxon>Bacteria</taxon>
        <taxon>Bacillati</taxon>
        <taxon>Actinomycetota</taxon>
        <taxon>Actinomycetes</taxon>
        <taxon>Kitasatosporales</taxon>
        <taxon>Streptomycetaceae</taxon>
        <taxon>Streptomyces</taxon>
    </lineage>
</organism>
<dbReference type="InterPro" id="IPR017205">
    <property type="entry name" value="Sig_transdc_His_kinase_ChrS"/>
</dbReference>
<evidence type="ECO:0000256" key="6">
    <source>
        <dbReference type="ARBA" id="ARBA00022485"/>
    </source>
</evidence>
<comment type="caution">
    <text evidence="22">The sequence shown here is derived from an EMBL/GenBank/DDBJ whole genome shotgun (WGS) entry which is preliminary data.</text>
</comment>
<feature type="domain" description="Histidine kinase" evidence="21">
    <location>
        <begin position="311"/>
        <end position="404"/>
    </location>
</feature>
<feature type="transmembrane region" description="Helical" evidence="20">
    <location>
        <begin position="50"/>
        <end position="71"/>
    </location>
</feature>
<feature type="transmembrane region" description="Helical" evidence="20">
    <location>
        <begin position="149"/>
        <end position="166"/>
    </location>
</feature>
<evidence type="ECO:0000256" key="4">
    <source>
        <dbReference type="ARBA" id="ARBA00012438"/>
    </source>
</evidence>
<comment type="subcellular location">
    <subcellularLocation>
        <location evidence="3">Cytoplasm</location>
    </subcellularLocation>
</comment>
<evidence type="ECO:0000256" key="16">
    <source>
        <dbReference type="ARBA" id="ARBA00023014"/>
    </source>
</evidence>
<keyword evidence="7" id="KW-0963">Cytoplasm</keyword>
<dbReference type="PRINTS" id="PR00344">
    <property type="entry name" value="BCTRLSENSOR"/>
</dbReference>
<dbReference type="RefSeq" id="WP_314201215.1">
    <property type="nucleotide sequence ID" value="NZ_JAVTLL010000009.1"/>
</dbReference>
<evidence type="ECO:0000256" key="11">
    <source>
        <dbReference type="ARBA" id="ARBA00022741"/>
    </source>
</evidence>
<evidence type="ECO:0000256" key="17">
    <source>
        <dbReference type="ARBA" id="ARBA00024827"/>
    </source>
</evidence>
<evidence type="ECO:0000256" key="10">
    <source>
        <dbReference type="ARBA" id="ARBA00022723"/>
    </source>
</evidence>
<evidence type="ECO:0000259" key="21">
    <source>
        <dbReference type="PROSITE" id="PS50109"/>
    </source>
</evidence>
<keyword evidence="8" id="KW-0597">Phosphoprotein</keyword>
<feature type="compositionally biased region" description="Low complexity" evidence="19">
    <location>
        <begin position="394"/>
        <end position="411"/>
    </location>
</feature>